<dbReference type="GO" id="GO:0016020">
    <property type="term" value="C:membrane"/>
    <property type="evidence" value="ECO:0007669"/>
    <property type="project" value="UniProtKB-SubCell"/>
</dbReference>
<dbReference type="Pfam" id="PF12819">
    <property type="entry name" value="Malectin_like"/>
    <property type="match status" value="1"/>
</dbReference>
<dbReference type="PANTHER" id="PTHR45631:SF186">
    <property type="entry name" value="MALECTIN-LIKE DOMAIN-CONTAINING PROTEIN"/>
    <property type="match status" value="1"/>
</dbReference>
<keyword evidence="3" id="KW-0472">Membrane</keyword>
<keyword evidence="3" id="KW-0812">Transmembrane</keyword>
<dbReference type="InterPro" id="IPR024788">
    <property type="entry name" value="Malectin-like_Carb-bd_dom"/>
</dbReference>
<evidence type="ECO:0000313" key="6">
    <source>
        <dbReference type="EMBL" id="KAK3010793.1"/>
    </source>
</evidence>
<dbReference type="AlphaFoldDB" id="A0AA88VMI8"/>
<protein>
    <recommendedName>
        <fullName evidence="5">Malectin-like domain-containing protein</fullName>
    </recommendedName>
</protein>
<feature type="domain" description="Malectin-like" evidence="5">
    <location>
        <begin position="40"/>
        <end position="353"/>
    </location>
</feature>
<keyword evidence="4" id="KW-0732">Signal</keyword>
<evidence type="ECO:0000256" key="3">
    <source>
        <dbReference type="SAM" id="Phobius"/>
    </source>
</evidence>
<keyword evidence="7" id="KW-1185">Reference proteome</keyword>
<evidence type="ECO:0000256" key="4">
    <source>
        <dbReference type="SAM" id="SignalP"/>
    </source>
</evidence>
<feature type="compositionally biased region" description="Polar residues" evidence="2">
    <location>
        <begin position="510"/>
        <end position="523"/>
    </location>
</feature>
<evidence type="ECO:0000313" key="7">
    <source>
        <dbReference type="Proteomes" id="UP001188597"/>
    </source>
</evidence>
<organism evidence="6 7">
    <name type="scientific">Escallonia herrerae</name>
    <dbReference type="NCBI Taxonomy" id="1293975"/>
    <lineage>
        <taxon>Eukaryota</taxon>
        <taxon>Viridiplantae</taxon>
        <taxon>Streptophyta</taxon>
        <taxon>Embryophyta</taxon>
        <taxon>Tracheophyta</taxon>
        <taxon>Spermatophyta</taxon>
        <taxon>Magnoliopsida</taxon>
        <taxon>eudicotyledons</taxon>
        <taxon>Gunneridae</taxon>
        <taxon>Pentapetalae</taxon>
        <taxon>asterids</taxon>
        <taxon>campanulids</taxon>
        <taxon>Escalloniales</taxon>
        <taxon>Escalloniaceae</taxon>
        <taxon>Escallonia</taxon>
    </lineage>
</organism>
<gene>
    <name evidence="6" type="ORF">RJ639_012607</name>
</gene>
<sequence length="542" mass="59946">MENLVVLVVLSFALKGLSQGIPSYPTTVQPKPDTYDWLSIDCGSLTKTTTASGILWQTDEKFTKAGTNKLVSTDNFNSSGILNSLRAFTQQNKNCYNLPTTASSRYFLRAAFYYGNHDGLSNPPTFDLEIDENKWTTVVSSLVAPVYYEVIYASKGDNIFVCLAQTVANQFPFISSLEAWPIPDTMYNHMDRNLAWLNSYRYNYGTKDLILGYPEDSYNRIWIPAIPSGMVAKIANTTTLTYTTDEQPPDTAILNAIEAQELINSISLPFNMSKKNSLYYIEAYFTGMYIDDTRSFDIYVNDNYVTTTSPEFENCTGAWTTTNNHTGSLTTVELRPTAESTLPPIISAIELYTASDPLVTTGTSQDDCYGLEGPLPDFRQMTGLETIKLDDNDFSGYIPRTIVDNKNITFNVTGNPKLRHPKKENKALTSVVVVILVVVAGVYFIKRHQACKVKVTKPGLNGQLNSHEDNASTAHLRPNPPPVSPVAPTIPLRRPNQQQNPPNPPLAASAGNTDPTAQASSHSRPSHRQEDIPISGNATEIK</sequence>
<proteinExistence type="predicted"/>
<evidence type="ECO:0000256" key="1">
    <source>
        <dbReference type="ARBA" id="ARBA00004167"/>
    </source>
</evidence>
<dbReference type="PANTHER" id="PTHR45631">
    <property type="entry name" value="OS07G0107800 PROTEIN-RELATED"/>
    <property type="match status" value="1"/>
</dbReference>
<feature type="signal peptide" evidence="4">
    <location>
        <begin position="1"/>
        <end position="20"/>
    </location>
</feature>
<feature type="region of interest" description="Disordered" evidence="2">
    <location>
        <begin position="458"/>
        <end position="542"/>
    </location>
</feature>
<evidence type="ECO:0000256" key="2">
    <source>
        <dbReference type="SAM" id="MobiDB-lite"/>
    </source>
</evidence>
<dbReference type="EMBL" id="JAVXUP010001509">
    <property type="protein sequence ID" value="KAK3010793.1"/>
    <property type="molecule type" value="Genomic_DNA"/>
</dbReference>
<feature type="chain" id="PRO_5041710824" description="Malectin-like domain-containing protein" evidence="4">
    <location>
        <begin position="21"/>
        <end position="542"/>
    </location>
</feature>
<accession>A0AA88VMI8</accession>
<dbReference type="Proteomes" id="UP001188597">
    <property type="component" value="Unassembled WGS sequence"/>
</dbReference>
<reference evidence="6" key="1">
    <citation type="submission" date="2022-12" db="EMBL/GenBank/DDBJ databases">
        <title>Draft genome assemblies for two species of Escallonia (Escalloniales).</title>
        <authorList>
            <person name="Chanderbali A."/>
            <person name="Dervinis C."/>
            <person name="Anghel I."/>
            <person name="Soltis D."/>
            <person name="Soltis P."/>
            <person name="Zapata F."/>
        </authorList>
    </citation>
    <scope>NUCLEOTIDE SEQUENCE</scope>
    <source>
        <strain evidence="6">UCBG64.0493</strain>
        <tissue evidence="6">Leaf</tissue>
    </source>
</reference>
<name>A0AA88VMI8_9ASTE</name>
<feature type="transmembrane region" description="Helical" evidence="3">
    <location>
        <begin position="427"/>
        <end position="445"/>
    </location>
</feature>
<keyword evidence="3" id="KW-1133">Transmembrane helix</keyword>
<comment type="subcellular location">
    <subcellularLocation>
        <location evidence="1">Membrane</location>
        <topology evidence="1">Single-pass membrane protein</topology>
    </subcellularLocation>
</comment>
<comment type="caution">
    <text evidence="6">The sequence shown here is derived from an EMBL/GenBank/DDBJ whole genome shotgun (WGS) entry which is preliminary data.</text>
</comment>
<feature type="compositionally biased region" description="Low complexity" evidence="2">
    <location>
        <begin position="486"/>
        <end position="500"/>
    </location>
</feature>
<evidence type="ECO:0000259" key="5">
    <source>
        <dbReference type="Pfam" id="PF12819"/>
    </source>
</evidence>